<dbReference type="Proteomes" id="UP001200642">
    <property type="component" value="Unassembled WGS sequence"/>
</dbReference>
<organism evidence="1 2">
    <name type="scientific">Cerina litoralis</name>
    <dbReference type="NCBI Taxonomy" id="2874477"/>
    <lineage>
        <taxon>Bacteria</taxon>
        <taxon>Pseudomonadati</taxon>
        <taxon>Bacteroidota</taxon>
        <taxon>Flavobacteriia</taxon>
        <taxon>Flavobacteriales</taxon>
        <taxon>Flavobacteriaceae</taxon>
        <taxon>Cerina</taxon>
    </lineage>
</organism>
<name>A0AAE3EVY3_9FLAO</name>
<comment type="caution">
    <text evidence="1">The sequence shown here is derived from an EMBL/GenBank/DDBJ whole genome shotgun (WGS) entry which is preliminary data.</text>
</comment>
<dbReference type="RefSeq" id="WP_317903184.1">
    <property type="nucleotide sequence ID" value="NZ_JAIRBC010000024.1"/>
</dbReference>
<dbReference type="EMBL" id="JAIRBC010000024">
    <property type="protein sequence ID" value="MCG2462042.1"/>
    <property type="molecule type" value="Genomic_DNA"/>
</dbReference>
<reference evidence="1" key="1">
    <citation type="submission" date="2023-02" db="EMBL/GenBank/DDBJ databases">
        <title>Genome of Flavobacteriaceae gen. nov. sp. strain F89.</title>
        <authorList>
            <person name="Wang Y."/>
        </authorList>
    </citation>
    <scope>NUCLEOTIDE SEQUENCE</scope>
    <source>
        <strain evidence="1">F89</strain>
    </source>
</reference>
<evidence type="ECO:0000313" key="1">
    <source>
        <dbReference type="EMBL" id="MCG2462042.1"/>
    </source>
</evidence>
<accession>A0AAE3EVY3</accession>
<protein>
    <submittedName>
        <fullName evidence="1">Uncharacterized protein</fullName>
    </submittedName>
</protein>
<sequence>MNYIQHLNSAFLQFNKDPRLNPTHISLYMALFQYWNINRFPEVFHIHRDEIMHMAKIGSKATYHRCLRELDSSKYILYLPSHNPYKGSKIKMLIFGTSGEQVVNKHRTSDEQALVSNTNTNKQIINLNKLSLESLPKNEFEVIEYFAQKKWSESEAMKFFNHYVGVGWKIGGKVQITNWRAIADNWLLKAKEIKKEKISKIVPLKRDHLMTVNQKNYGKPL</sequence>
<proteinExistence type="predicted"/>
<gene>
    <name evidence="1" type="ORF">K8352_14880</name>
</gene>
<evidence type="ECO:0000313" key="2">
    <source>
        <dbReference type="Proteomes" id="UP001200642"/>
    </source>
</evidence>
<dbReference type="AlphaFoldDB" id="A0AAE3EVY3"/>
<keyword evidence="2" id="KW-1185">Reference proteome</keyword>